<dbReference type="OrthoDB" id="5138542at2759"/>
<keyword evidence="3" id="KW-1185">Reference proteome</keyword>
<gene>
    <name evidence="2" type="ORF">PFICI_03397</name>
</gene>
<dbReference type="RefSeq" id="XP_007830169.1">
    <property type="nucleotide sequence ID" value="XM_007831978.1"/>
</dbReference>
<feature type="domain" description="F-box" evidence="1">
    <location>
        <begin position="9"/>
        <end position="56"/>
    </location>
</feature>
<dbReference type="GeneID" id="19268410"/>
<dbReference type="InterPro" id="IPR032675">
    <property type="entry name" value="LRR_dom_sf"/>
</dbReference>
<evidence type="ECO:0000313" key="2">
    <source>
        <dbReference type="EMBL" id="ETS85372.1"/>
    </source>
</evidence>
<proteinExistence type="predicted"/>
<dbReference type="AlphaFoldDB" id="W3XIW1"/>
<dbReference type="Pfam" id="PF12937">
    <property type="entry name" value="F-box-like"/>
    <property type="match status" value="1"/>
</dbReference>
<accession>W3XIW1</accession>
<dbReference type="InParanoid" id="W3XIW1"/>
<dbReference type="KEGG" id="pfy:PFICI_03397"/>
<dbReference type="Gene3D" id="3.80.10.10">
    <property type="entry name" value="Ribonuclease Inhibitor"/>
    <property type="match status" value="1"/>
</dbReference>
<dbReference type="Proteomes" id="UP000030651">
    <property type="component" value="Unassembled WGS sequence"/>
</dbReference>
<organism evidence="2 3">
    <name type="scientific">Pestalotiopsis fici (strain W106-1 / CGMCC3.15140)</name>
    <dbReference type="NCBI Taxonomy" id="1229662"/>
    <lineage>
        <taxon>Eukaryota</taxon>
        <taxon>Fungi</taxon>
        <taxon>Dikarya</taxon>
        <taxon>Ascomycota</taxon>
        <taxon>Pezizomycotina</taxon>
        <taxon>Sordariomycetes</taxon>
        <taxon>Xylariomycetidae</taxon>
        <taxon>Amphisphaeriales</taxon>
        <taxon>Sporocadaceae</taxon>
        <taxon>Pestalotiopsis</taxon>
    </lineage>
</organism>
<sequence length="210" mass="24064">MAQQGLIFQVPNEILLKIFNEIVLPEAPYQLTWPLALTCKRFYTLAQPIVWSHVTFQNDDWDQDPLWKQPGHKARVRSQRTRECLKIAPHCVSYAKRVSLLGRGEIGFKNAIDVVQDFPNLKRLDIESVRNISRIWDESSRRGDRYVVEDPKIAAPPPGLEGSAGFDELHVSRFKFGSPDALRNFLLWPKSLTVFSIDELASGGLTWDYL</sequence>
<dbReference type="InterPro" id="IPR001810">
    <property type="entry name" value="F-box_dom"/>
</dbReference>
<dbReference type="HOGENOM" id="CLU_1310504_0_0_1"/>
<dbReference type="EMBL" id="KI912110">
    <property type="protein sequence ID" value="ETS85372.1"/>
    <property type="molecule type" value="Genomic_DNA"/>
</dbReference>
<protein>
    <recommendedName>
        <fullName evidence="1">F-box domain-containing protein</fullName>
    </recommendedName>
</protein>
<evidence type="ECO:0000313" key="3">
    <source>
        <dbReference type="Proteomes" id="UP000030651"/>
    </source>
</evidence>
<name>W3XIW1_PESFW</name>
<evidence type="ECO:0000259" key="1">
    <source>
        <dbReference type="Pfam" id="PF12937"/>
    </source>
</evidence>
<reference evidence="3" key="1">
    <citation type="journal article" date="2015" name="BMC Genomics">
        <title>Genomic and transcriptomic analysis of the endophytic fungus Pestalotiopsis fici reveals its lifestyle and high potential for synthesis of natural products.</title>
        <authorList>
            <person name="Wang X."/>
            <person name="Zhang X."/>
            <person name="Liu L."/>
            <person name="Xiang M."/>
            <person name="Wang W."/>
            <person name="Sun X."/>
            <person name="Che Y."/>
            <person name="Guo L."/>
            <person name="Liu G."/>
            <person name="Guo L."/>
            <person name="Wang C."/>
            <person name="Yin W.B."/>
            <person name="Stadler M."/>
            <person name="Zhang X."/>
            <person name="Liu X."/>
        </authorList>
    </citation>
    <scope>NUCLEOTIDE SEQUENCE [LARGE SCALE GENOMIC DNA]</scope>
    <source>
        <strain evidence="3">W106-1 / CGMCC3.15140</strain>
    </source>
</reference>